<name>A0A552KQA3_9CHRO</name>
<organism evidence="2 3">
    <name type="scientific">Microcystis flos-aquae Mf_QC_C_20070823_S10D</name>
    <dbReference type="NCBI Taxonomy" id="2486236"/>
    <lineage>
        <taxon>Bacteria</taxon>
        <taxon>Bacillati</taxon>
        <taxon>Cyanobacteriota</taxon>
        <taxon>Cyanophyceae</taxon>
        <taxon>Oscillatoriophycideae</taxon>
        <taxon>Chroococcales</taxon>
        <taxon>Microcystaceae</taxon>
        <taxon>Microcystis</taxon>
    </lineage>
</organism>
<feature type="transmembrane region" description="Helical" evidence="1">
    <location>
        <begin position="125"/>
        <end position="149"/>
    </location>
</feature>
<sequence>MGQPHFYDDSKTRHNDALTLPQFKPLLEEKNPCLVIPHDLTCTVIMINQLAERRKKKNKLTAWSYQIEEIYKPQTFQVIYPLNSDAENYLRKKVSQRFKPKIFNNLLGFLGDFYQLMTHTIKVPLFLLVGIFFVGGTLISFPACLVLFAGFSWSILFIIGILIMFLLGFYLGGSS</sequence>
<keyword evidence="1" id="KW-0812">Transmembrane</keyword>
<reference evidence="2 3" key="1">
    <citation type="submission" date="2019-01" db="EMBL/GenBank/DDBJ databases">
        <title>Coherence of Microcystis species and biogeography revealed through population genomics.</title>
        <authorList>
            <person name="Perez-Carrascal O.M."/>
            <person name="Terrat Y."/>
            <person name="Giani A."/>
            <person name="Fortin N."/>
            <person name="Tromas N."/>
            <person name="Shapiro B.J."/>
        </authorList>
    </citation>
    <scope>NUCLEOTIDE SEQUENCE [LARGE SCALE GENOMIC DNA]</scope>
    <source>
        <strain evidence="2">Mf_QC_C_20070823_S10D</strain>
    </source>
</reference>
<dbReference type="AlphaFoldDB" id="A0A552KQA3"/>
<gene>
    <name evidence="2" type="ORF">EWV45_14330</name>
</gene>
<accession>A0A552KQA3</accession>
<dbReference type="Proteomes" id="UP000315868">
    <property type="component" value="Unassembled WGS sequence"/>
</dbReference>
<dbReference type="EMBL" id="SFAM01000129">
    <property type="protein sequence ID" value="TRV10153.1"/>
    <property type="molecule type" value="Genomic_DNA"/>
</dbReference>
<comment type="caution">
    <text evidence="2">The sequence shown here is derived from an EMBL/GenBank/DDBJ whole genome shotgun (WGS) entry which is preliminary data.</text>
</comment>
<evidence type="ECO:0000313" key="3">
    <source>
        <dbReference type="Proteomes" id="UP000315868"/>
    </source>
</evidence>
<evidence type="ECO:0000256" key="1">
    <source>
        <dbReference type="SAM" id="Phobius"/>
    </source>
</evidence>
<keyword evidence="1" id="KW-1133">Transmembrane helix</keyword>
<keyword evidence="1" id="KW-0472">Membrane</keyword>
<evidence type="ECO:0000313" key="2">
    <source>
        <dbReference type="EMBL" id="TRV10153.1"/>
    </source>
</evidence>
<feature type="transmembrane region" description="Helical" evidence="1">
    <location>
        <begin position="155"/>
        <end position="173"/>
    </location>
</feature>
<protein>
    <submittedName>
        <fullName evidence="2">Uncharacterized protein</fullName>
    </submittedName>
</protein>
<proteinExistence type="predicted"/>